<organism evidence="1 2">
    <name type="scientific">Petralouisia muris</name>
    <dbReference type="NCBI Taxonomy" id="3032872"/>
    <lineage>
        <taxon>Bacteria</taxon>
        <taxon>Bacillati</taxon>
        <taxon>Bacillota</taxon>
        <taxon>Clostridia</taxon>
        <taxon>Lachnospirales</taxon>
        <taxon>Lachnospiraceae</taxon>
        <taxon>Petralouisia</taxon>
    </lineage>
</organism>
<reference evidence="1" key="1">
    <citation type="submission" date="2019-04" db="EMBL/GenBank/DDBJ databases">
        <title>Microbes associate with the intestines of laboratory mice.</title>
        <authorList>
            <person name="Navarre W."/>
            <person name="Wong E."/>
            <person name="Huang K."/>
            <person name="Tropini C."/>
            <person name="Ng K."/>
            <person name="Yu B."/>
        </authorList>
    </citation>
    <scope>NUCLEOTIDE SEQUENCE</scope>
    <source>
        <strain evidence="1">NM01_1-7b</strain>
    </source>
</reference>
<comment type="caution">
    <text evidence="1">The sequence shown here is derived from an EMBL/GenBank/DDBJ whole genome shotgun (WGS) entry which is preliminary data.</text>
</comment>
<evidence type="ECO:0000313" key="2">
    <source>
        <dbReference type="Proteomes" id="UP000304953"/>
    </source>
</evidence>
<keyword evidence="2" id="KW-1185">Reference proteome</keyword>
<name>A0AC61S1J9_9FIRM</name>
<proteinExistence type="predicted"/>
<gene>
    <name evidence="1" type="primary">vanG</name>
    <name evidence="1" type="ORF">E5329_02095</name>
</gene>
<accession>A0AC61S1J9</accession>
<protein>
    <submittedName>
        <fullName evidence="1">D-alanine--D-serine ligase VanG</fullName>
    </submittedName>
</protein>
<dbReference type="EMBL" id="SRYA01000003">
    <property type="protein sequence ID" value="TGY97933.1"/>
    <property type="molecule type" value="Genomic_DNA"/>
</dbReference>
<keyword evidence="1" id="KW-0436">Ligase</keyword>
<dbReference type="Proteomes" id="UP000304953">
    <property type="component" value="Unassembled WGS sequence"/>
</dbReference>
<sequence>MEMKNRKKIAVLFGGCSSEYEVSLQSAYAVITHIDTEQYELVLIGITKTGKWYLYQGDPVNIQGDSWYNEEECIPAVVSPDKELHGILLMKGRETEEISLDGALPILHGRNGEDGTVQGALELAEIPVIGCGTMSSAVCMDKEMAHRLAGEQGVKVPRSYTIPREDLNLMDIKIKGRELGYPLFVKPLRAGSSFGITRVEKAEDLRLAVEHAFEYDSSVILEEMIAGFEVGCAVLGTKELMTGAVDEIELSEGFFDYTEKYTLKTSKIHVPARISPEKAKEIQETAKIIYRGLGCNYFARVDMFLTPSGEIYFNEVNTIPGFTSHSRYPNMMKAAGVSFEELLSRLLELSGRD</sequence>
<evidence type="ECO:0000313" key="1">
    <source>
        <dbReference type="EMBL" id="TGY97933.1"/>
    </source>
</evidence>